<proteinExistence type="predicted"/>
<dbReference type="InterPro" id="IPR050910">
    <property type="entry name" value="JMJD6_ArgDemeth/LysHydrox"/>
</dbReference>
<dbReference type="InterPro" id="IPR036770">
    <property type="entry name" value="Ankyrin_rpt-contain_sf"/>
</dbReference>
<dbReference type="PANTHER" id="PTHR12480">
    <property type="entry name" value="ARGININE DEMETHYLASE AND LYSYL-HYDROXYLASE JMJD"/>
    <property type="match status" value="1"/>
</dbReference>
<dbReference type="InterPro" id="IPR041667">
    <property type="entry name" value="Cupin_8"/>
</dbReference>
<dbReference type="Gene3D" id="1.25.40.20">
    <property type="entry name" value="Ankyrin repeat-containing domain"/>
    <property type="match status" value="2"/>
</dbReference>
<name>A0A813GM08_POLGL</name>
<dbReference type="Pfam" id="PF13621">
    <property type="entry name" value="Cupin_8"/>
    <property type="match status" value="1"/>
</dbReference>
<dbReference type="PROSITE" id="PS50297">
    <property type="entry name" value="ANK_REP_REGION"/>
    <property type="match status" value="1"/>
</dbReference>
<keyword evidence="4" id="KW-1185">Reference proteome</keyword>
<feature type="repeat" description="ANK" evidence="1">
    <location>
        <begin position="315"/>
        <end position="347"/>
    </location>
</feature>
<feature type="domain" description="JmjC" evidence="2">
    <location>
        <begin position="553"/>
        <end position="714"/>
    </location>
</feature>
<reference evidence="3" key="1">
    <citation type="submission" date="2021-02" db="EMBL/GenBank/DDBJ databases">
        <authorList>
            <person name="Dougan E. K."/>
            <person name="Rhodes N."/>
            <person name="Thang M."/>
            <person name="Chan C."/>
        </authorList>
    </citation>
    <scope>NUCLEOTIDE SEQUENCE</scope>
</reference>
<dbReference type="SMART" id="SM00248">
    <property type="entry name" value="ANK"/>
    <property type="match status" value="2"/>
</dbReference>
<evidence type="ECO:0000313" key="4">
    <source>
        <dbReference type="Proteomes" id="UP000654075"/>
    </source>
</evidence>
<organism evidence="3 4">
    <name type="scientific">Polarella glacialis</name>
    <name type="common">Dinoflagellate</name>
    <dbReference type="NCBI Taxonomy" id="89957"/>
    <lineage>
        <taxon>Eukaryota</taxon>
        <taxon>Sar</taxon>
        <taxon>Alveolata</taxon>
        <taxon>Dinophyceae</taxon>
        <taxon>Suessiales</taxon>
        <taxon>Suessiaceae</taxon>
        <taxon>Polarella</taxon>
    </lineage>
</organism>
<gene>
    <name evidence="3" type="ORF">PGLA1383_LOCUS44757</name>
</gene>
<dbReference type="InterPro" id="IPR003347">
    <property type="entry name" value="JmjC_dom"/>
</dbReference>
<dbReference type="Gene3D" id="2.60.120.650">
    <property type="entry name" value="Cupin"/>
    <property type="match status" value="1"/>
</dbReference>
<evidence type="ECO:0000256" key="1">
    <source>
        <dbReference type="PROSITE-ProRule" id="PRU00023"/>
    </source>
</evidence>
<sequence>MSRKAEGPLRELLETTARGHVELKRLLGRSGGPRGALLSATDEFGFGALAVAAYNGDWQAAELLLDAGAKLPAGPGELTVFMGESRAQVGSVVELMVRRSSMLIMLGTGFQLPAYLAQVSKRLATSRRPSPADPEVPDMARTLELLAFRAGAAPTEKSTEEGSDLARAAYFLDSALVEVLVRMEAGKRQEASSRSSSPGASRALSAAMLGIGQLKHRLNRALLQQPRMAGRMFREYYGFAVDPEETLLDPAFHSMSFEDTLRIVKGKASEVSLRASRVLDVSRSSKTPVHQHGLTDLAEALLAAGANTAVRSHPLERTPLHSAVVHRSAGVLRALLAAGADTKAADGAGRSALDLARLLRWVQGQQQLLAAAGPTAGSDAWPLLGGESKLLPPLGVLPAEEATGLHELLPKGWQLRWQRGDLVGRAWAPPADADAVGVGRASCEIDVVNAPALTSEQFLADYLSLRRPLLVRDGANSMPALERWANLKYLVRKAGSTVMSAVTIPYPDDFGDRDAKDARRLTLKDYIENVMGKINSTSGTPLYVFSVVEQEDPAFKKLLNLIQADASPKPAWLAQDPKSKLQLRFGNIQFGLGPAGSGAPQHYHTHAYASLFSGRKRWLFYPPPASALSRQHAITAAREDALVRQSLRPVAAGEEAAARGKLPLICEQAPGDVVYVPTDWGHMTLNLETSVSVSREFSWDGEETDSHVINSLQL</sequence>
<dbReference type="OMA" id="YHTHAYA"/>
<dbReference type="PROSITE" id="PS50088">
    <property type="entry name" value="ANK_REPEAT"/>
    <property type="match status" value="1"/>
</dbReference>
<keyword evidence="1" id="KW-0040">ANK repeat</keyword>
<dbReference type="AlphaFoldDB" id="A0A813GM08"/>
<evidence type="ECO:0000313" key="3">
    <source>
        <dbReference type="EMBL" id="CAE8628060.1"/>
    </source>
</evidence>
<dbReference type="EMBL" id="CAJNNV010029337">
    <property type="protein sequence ID" value="CAE8628060.1"/>
    <property type="molecule type" value="Genomic_DNA"/>
</dbReference>
<protein>
    <recommendedName>
        <fullName evidence="2">JmjC domain-containing protein</fullName>
    </recommendedName>
</protein>
<dbReference type="InterPro" id="IPR002110">
    <property type="entry name" value="Ankyrin_rpt"/>
</dbReference>
<comment type="caution">
    <text evidence="3">The sequence shown here is derived from an EMBL/GenBank/DDBJ whole genome shotgun (WGS) entry which is preliminary data.</text>
</comment>
<dbReference type="PROSITE" id="PS51184">
    <property type="entry name" value="JMJC"/>
    <property type="match status" value="1"/>
</dbReference>
<dbReference type="Pfam" id="PF00023">
    <property type="entry name" value="Ank"/>
    <property type="match status" value="1"/>
</dbReference>
<evidence type="ECO:0000259" key="2">
    <source>
        <dbReference type="PROSITE" id="PS51184"/>
    </source>
</evidence>
<dbReference type="SUPFAM" id="SSF51197">
    <property type="entry name" value="Clavaminate synthase-like"/>
    <property type="match status" value="1"/>
</dbReference>
<dbReference type="Proteomes" id="UP000654075">
    <property type="component" value="Unassembled WGS sequence"/>
</dbReference>
<dbReference type="SUPFAM" id="SSF48403">
    <property type="entry name" value="Ankyrin repeat"/>
    <property type="match status" value="1"/>
</dbReference>
<dbReference type="OrthoDB" id="415358at2759"/>
<accession>A0A813GM08</accession>